<dbReference type="PANTHER" id="PTHR42693">
    <property type="entry name" value="ARYLSULFATASE FAMILY MEMBER"/>
    <property type="match status" value="1"/>
</dbReference>
<dbReference type="PROSITE" id="PS00523">
    <property type="entry name" value="SULFATASE_1"/>
    <property type="match status" value="1"/>
</dbReference>
<keyword evidence="4" id="KW-0106">Calcium</keyword>
<evidence type="ECO:0000256" key="4">
    <source>
        <dbReference type="ARBA" id="ARBA00022837"/>
    </source>
</evidence>
<dbReference type="RefSeq" id="WP_330928821.1">
    <property type="nucleotide sequence ID" value="NZ_CP119075.1"/>
</dbReference>
<dbReference type="InterPro" id="IPR024607">
    <property type="entry name" value="Sulfatase_CS"/>
</dbReference>
<keyword evidence="2" id="KW-0479">Metal-binding</keyword>
<name>A0AAF0CT31_9BACT</name>
<gene>
    <name evidence="7" type="ORF">PXH66_12490</name>
</gene>
<dbReference type="PANTHER" id="PTHR42693:SF53">
    <property type="entry name" value="ENDO-4-O-SULFATASE"/>
    <property type="match status" value="1"/>
</dbReference>
<dbReference type="Proteomes" id="UP001218638">
    <property type="component" value="Chromosome"/>
</dbReference>
<dbReference type="KEGG" id="slom:PXH66_12490"/>
<keyword evidence="8" id="KW-1185">Reference proteome</keyword>
<proteinExistence type="inferred from homology"/>
<dbReference type="Gene3D" id="3.40.720.10">
    <property type="entry name" value="Alkaline Phosphatase, subunit A"/>
    <property type="match status" value="1"/>
</dbReference>
<dbReference type="EMBL" id="CP119075">
    <property type="protein sequence ID" value="WED67518.1"/>
    <property type="molecule type" value="Genomic_DNA"/>
</dbReference>
<dbReference type="Pfam" id="PF00884">
    <property type="entry name" value="Sulfatase"/>
    <property type="match status" value="2"/>
</dbReference>
<feature type="compositionally biased region" description="Basic and acidic residues" evidence="5">
    <location>
        <begin position="446"/>
        <end position="455"/>
    </location>
</feature>
<dbReference type="PROSITE" id="PS00149">
    <property type="entry name" value="SULFATASE_2"/>
    <property type="match status" value="1"/>
</dbReference>
<sequence length="466" mass="51552">MGSHLILRAVGFVGGLCGLAIFAISAPPPNVIVFVADDLGWDDSGPYGNPSVKTPTMDRLAADGLVFDRALLTTSSCSPSRCSILTGRYPHNTGAPELHQPLPADQVLVSTFLRHAGYYTAAVGKWHLGEAAKVQFDRVWEKSGPSGAENWVEALQDRPRDRPFFFWLASYDPHRGYEPNTIPQPHRPAAVIVPPYLPDTPEVRADLALYYDEISRFDHYVGLACAELEAQGVLDNTFIIVISDNGRPFPRAKTRLLDSGIRTPFIVCWPAGLRRVGARTSQLVSVIDIAPTLVDLAGLAPESSFQGTSFAATLHDASAHVRDYAFAEHNWHDYQARERSVSDSRYTYIRNSRPDLPATPPADAVGSPTFRAMQRLERAGELSPAMRDAFIAPRATEELYDNLADPHSLHDLIADPAHAAALHRVRAALDQWIRDTDDQFYDDITPDHWHREHGTRLNPGRRPAGY</sequence>
<dbReference type="CDD" id="cd16027">
    <property type="entry name" value="SGSH"/>
    <property type="match status" value="1"/>
</dbReference>
<dbReference type="GO" id="GO:0004065">
    <property type="term" value="F:arylsulfatase activity"/>
    <property type="evidence" value="ECO:0007669"/>
    <property type="project" value="TreeGrafter"/>
</dbReference>
<dbReference type="InterPro" id="IPR050738">
    <property type="entry name" value="Sulfatase"/>
</dbReference>
<accession>A0AAF0CT31</accession>
<feature type="domain" description="Sulfatase N-terminal" evidence="6">
    <location>
        <begin position="29"/>
        <end position="141"/>
    </location>
</feature>
<dbReference type="InterPro" id="IPR000917">
    <property type="entry name" value="Sulfatase_N"/>
</dbReference>
<evidence type="ECO:0000256" key="2">
    <source>
        <dbReference type="ARBA" id="ARBA00022723"/>
    </source>
</evidence>
<keyword evidence="3" id="KW-0378">Hydrolase</keyword>
<organism evidence="7 8">
    <name type="scientific">Synoicihabitans lomoniglobus</name>
    <dbReference type="NCBI Taxonomy" id="2909285"/>
    <lineage>
        <taxon>Bacteria</taxon>
        <taxon>Pseudomonadati</taxon>
        <taxon>Verrucomicrobiota</taxon>
        <taxon>Opitutia</taxon>
        <taxon>Opitutales</taxon>
        <taxon>Opitutaceae</taxon>
        <taxon>Synoicihabitans</taxon>
    </lineage>
</organism>
<evidence type="ECO:0000259" key="6">
    <source>
        <dbReference type="Pfam" id="PF00884"/>
    </source>
</evidence>
<dbReference type="GO" id="GO:0046872">
    <property type="term" value="F:metal ion binding"/>
    <property type="evidence" value="ECO:0007669"/>
    <property type="project" value="UniProtKB-KW"/>
</dbReference>
<evidence type="ECO:0000256" key="5">
    <source>
        <dbReference type="SAM" id="MobiDB-lite"/>
    </source>
</evidence>
<evidence type="ECO:0000256" key="3">
    <source>
        <dbReference type="ARBA" id="ARBA00022801"/>
    </source>
</evidence>
<feature type="region of interest" description="Disordered" evidence="5">
    <location>
        <begin position="446"/>
        <end position="466"/>
    </location>
</feature>
<reference evidence="7" key="1">
    <citation type="submission" date="2023-03" db="EMBL/GenBank/DDBJ databases">
        <title>Lomoglobus Profundus gen. nov., sp. nov., a novel member of the phylum Verrucomicrobia, isolated from deep-marine sediment of South China Sea.</title>
        <authorList>
            <person name="Ahmad T."/>
            <person name="Ishaq S.E."/>
            <person name="Wang F."/>
        </authorList>
    </citation>
    <scope>NUCLEOTIDE SEQUENCE</scope>
    <source>
        <strain evidence="7">LMO-M01</strain>
    </source>
</reference>
<protein>
    <submittedName>
        <fullName evidence="7">Sulfatase</fullName>
    </submittedName>
</protein>
<dbReference type="InterPro" id="IPR017850">
    <property type="entry name" value="Alkaline_phosphatase_core_sf"/>
</dbReference>
<evidence type="ECO:0000256" key="1">
    <source>
        <dbReference type="ARBA" id="ARBA00008779"/>
    </source>
</evidence>
<evidence type="ECO:0000313" key="8">
    <source>
        <dbReference type="Proteomes" id="UP001218638"/>
    </source>
</evidence>
<comment type="similarity">
    <text evidence="1">Belongs to the sulfatase family.</text>
</comment>
<evidence type="ECO:0000313" key="7">
    <source>
        <dbReference type="EMBL" id="WED67518.1"/>
    </source>
</evidence>
<dbReference type="SUPFAM" id="SSF53649">
    <property type="entry name" value="Alkaline phosphatase-like"/>
    <property type="match status" value="1"/>
</dbReference>
<feature type="domain" description="Sulfatase N-terminal" evidence="6">
    <location>
        <begin position="149"/>
        <end position="298"/>
    </location>
</feature>
<dbReference type="AlphaFoldDB" id="A0AAF0CT31"/>